<dbReference type="InterPro" id="IPR036590">
    <property type="entry name" value="SRAP-like"/>
</dbReference>
<evidence type="ECO:0000256" key="2">
    <source>
        <dbReference type="ARBA" id="ARBA00022670"/>
    </source>
</evidence>
<dbReference type="AlphaFoldDB" id="A0A292ZBY6"/>
<dbReference type="GO" id="GO:0006508">
    <property type="term" value="P:proteolysis"/>
    <property type="evidence" value="ECO:0007669"/>
    <property type="project" value="UniProtKB-KW"/>
</dbReference>
<keyword evidence="7" id="KW-0456">Lyase</keyword>
<sequence>MCNNYRQEVEIASIMEDFEDLEINIETPEGVPEDNPRDDIRMTDVAPIVRATGQPPGNYRAVGELVARRWSWPSKAGKPVYNLKKEGFGGKPPDLSVNRCLVLCDGFYEFTDPVVPRPKDKRLDKWLFTMKGRRWFCMAGIWQADPKVGEAFTLLTMDAGDDIKPYHGRQIIPLMPEQWADWLNPEVPAEEILTYLPAGMLDVTQVYPPPAPEPKQPSFAL</sequence>
<reference evidence="9 10" key="1">
    <citation type="journal article" date="2013" name="Biodegradation">
        <title>Occurrence of 4-tert-butylphenol (4-t-BP) biodegradation in an aquatic sample caused by the presence of Spirodela polyrrhiza and isolation of a 4-t-BP-utilizing bacterium.</title>
        <authorList>
            <person name="Ogata Y."/>
            <person name="Toyama T."/>
            <person name="Yu N."/>
            <person name="Wang X."/>
            <person name="Sei K."/>
            <person name="Ike M."/>
        </authorList>
    </citation>
    <scope>NUCLEOTIDE SEQUENCE [LARGE SCALE GENOMIC DNA]</scope>
    <source>
        <strain evidence="9 10">OMI</strain>
    </source>
</reference>
<evidence type="ECO:0000256" key="5">
    <source>
        <dbReference type="ARBA" id="ARBA00023124"/>
    </source>
</evidence>
<evidence type="ECO:0000256" key="4">
    <source>
        <dbReference type="ARBA" id="ARBA00022801"/>
    </source>
</evidence>
<keyword evidence="5" id="KW-0190">Covalent protein-DNA linkage</keyword>
<keyword evidence="4 8" id="KW-0378">Hydrolase</keyword>
<comment type="caution">
    <text evidence="9">The sequence shown here is derived from an EMBL/GenBank/DDBJ whole genome shotgun (WGS) entry which is preliminary data.</text>
</comment>
<dbReference type="GO" id="GO:0003697">
    <property type="term" value="F:single-stranded DNA binding"/>
    <property type="evidence" value="ECO:0007669"/>
    <property type="project" value="InterPro"/>
</dbReference>
<dbReference type="Gene3D" id="3.90.1680.10">
    <property type="entry name" value="SOS response associated peptidase-like"/>
    <property type="match status" value="1"/>
</dbReference>
<evidence type="ECO:0000256" key="1">
    <source>
        <dbReference type="ARBA" id="ARBA00008136"/>
    </source>
</evidence>
<evidence type="ECO:0000256" key="7">
    <source>
        <dbReference type="ARBA" id="ARBA00023239"/>
    </source>
</evidence>
<dbReference type="GO" id="GO:0008233">
    <property type="term" value="F:peptidase activity"/>
    <property type="evidence" value="ECO:0007669"/>
    <property type="project" value="UniProtKB-KW"/>
</dbReference>
<dbReference type="InterPro" id="IPR003738">
    <property type="entry name" value="SRAP"/>
</dbReference>
<dbReference type="GO" id="GO:0106300">
    <property type="term" value="P:protein-DNA covalent cross-linking repair"/>
    <property type="evidence" value="ECO:0007669"/>
    <property type="project" value="InterPro"/>
</dbReference>
<evidence type="ECO:0000313" key="10">
    <source>
        <dbReference type="Proteomes" id="UP000221538"/>
    </source>
</evidence>
<accession>A0A292ZBY6</accession>
<gene>
    <name evidence="9" type="ORF">SFOMI_0914</name>
</gene>
<evidence type="ECO:0000256" key="3">
    <source>
        <dbReference type="ARBA" id="ARBA00022763"/>
    </source>
</evidence>
<evidence type="ECO:0000256" key="6">
    <source>
        <dbReference type="ARBA" id="ARBA00023125"/>
    </source>
</evidence>
<keyword evidence="6" id="KW-0238">DNA-binding</keyword>
<name>A0A292ZBY6_SPHSA</name>
<evidence type="ECO:0000313" key="9">
    <source>
        <dbReference type="EMBL" id="GAY20390.1"/>
    </source>
</evidence>
<dbReference type="Proteomes" id="UP000221538">
    <property type="component" value="Unassembled WGS sequence"/>
</dbReference>
<dbReference type="Pfam" id="PF02586">
    <property type="entry name" value="SRAP"/>
    <property type="match status" value="1"/>
</dbReference>
<organism evidence="9 10">
    <name type="scientific">Sphingobium fuliginis (strain ATCC 27551)</name>
    <dbReference type="NCBI Taxonomy" id="336203"/>
    <lineage>
        <taxon>Bacteria</taxon>
        <taxon>Pseudomonadati</taxon>
        <taxon>Pseudomonadota</taxon>
        <taxon>Alphaproteobacteria</taxon>
        <taxon>Sphingomonadales</taxon>
        <taxon>Sphingomonadaceae</taxon>
        <taxon>Sphingobium</taxon>
    </lineage>
</organism>
<dbReference type="EMBL" id="BEWI01000030">
    <property type="protein sequence ID" value="GAY20390.1"/>
    <property type="molecule type" value="Genomic_DNA"/>
</dbReference>
<keyword evidence="2 8" id="KW-0645">Protease</keyword>
<keyword evidence="3" id="KW-0227">DNA damage</keyword>
<dbReference type="EC" id="3.4.-.-" evidence="8"/>
<reference evidence="9 10" key="2">
    <citation type="journal article" date="2013" name="Environ. Sci. Technol.">
        <title>The 4-tert-butylphenol-utilizing bacterium Sphingobium fuliginis OMI can degrade bisphenols via phenolic ring hydroxylation and meta-cleavage pathway.</title>
        <authorList>
            <person name="Ogata Y."/>
            <person name="Goda S."/>
            <person name="Toyama T."/>
            <person name="Sei K."/>
            <person name="Ike M."/>
        </authorList>
    </citation>
    <scope>NUCLEOTIDE SEQUENCE [LARGE SCALE GENOMIC DNA]</scope>
    <source>
        <strain evidence="9 10">OMI</strain>
    </source>
</reference>
<dbReference type="GO" id="GO:0016829">
    <property type="term" value="F:lyase activity"/>
    <property type="evidence" value="ECO:0007669"/>
    <property type="project" value="UniProtKB-KW"/>
</dbReference>
<dbReference type="PANTHER" id="PTHR13604:SF0">
    <property type="entry name" value="ABASIC SITE PROCESSING PROTEIN HMCES"/>
    <property type="match status" value="1"/>
</dbReference>
<comment type="similarity">
    <text evidence="1 8">Belongs to the SOS response-associated peptidase family.</text>
</comment>
<dbReference type="RefSeq" id="WP_099185447.1">
    <property type="nucleotide sequence ID" value="NZ_BEWI01000030.1"/>
</dbReference>
<evidence type="ECO:0000256" key="8">
    <source>
        <dbReference type="RuleBase" id="RU364100"/>
    </source>
</evidence>
<proteinExistence type="inferred from homology"/>
<dbReference type="SUPFAM" id="SSF143081">
    <property type="entry name" value="BB1717-like"/>
    <property type="match status" value="1"/>
</dbReference>
<dbReference type="PANTHER" id="PTHR13604">
    <property type="entry name" value="DC12-RELATED"/>
    <property type="match status" value="1"/>
</dbReference>
<protein>
    <recommendedName>
        <fullName evidence="8">Abasic site processing protein</fullName>
        <ecNumber evidence="8">3.4.-.-</ecNumber>
    </recommendedName>
</protein>